<dbReference type="InterPro" id="IPR029063">
    <property type="entry name" value="SAM-dependent_MTases_sf"/>
</dbReference>
<dbReference type="PANTHER" id="PTHR47816">
    <property type="entry name" value="RIBOSOMAL RNA SMALL SUBUNIT METHYLTRANSFERASE C"/>
    <property type="match status" value="1"/>
</dbReference>
<sequence length="347" mass="37416">MAGGPAEAALDTLLLPVHAGQLVWPAQGRVRFLRARAGADWRDLPTAQLSCEQSFKPQADALEREGRHLPADDAATYALVLLLPPRQRDEARALFARALDSAMPGGVVVASQANNEGARSGEADLERLAGQVYSESKNKCRVYWAVADAARVDAELLAHWRTLDAPRPIADGRYLSRPGVFAWDRIDAASQLLAEHLPDDLAGHGADLGAGYGYLATQVLARNTGVTALDLYEAEARALALARTNLAQDVGRVAVDFLWHDVTRGLPRTYDFIVSNPPFHVDRGDRPQLGQAFIAAAAAALRPGGRLWLVANRHLPYETTLGQGFGRVRTVVQAEGFKVIEAIKAGA</sequence>
<evidence type="ECO:0000256" key="3">
    <source>
        <dbReference type="ARBA" id="ARBA00022603"/>
    </source>
</evidence>
<dbReference type="eggNOG" id="COG2813">
    <property type="taxonomic scope" value="Bacteria"/>
</dbReference>
<evidence type="ECO:0000259" key="6">
    <source>
        <dbReference type="Pfam" id="PF05175"/>
    </source>
</evidence>
<dbReference type="InterPro" id="IPR002052">
    <property type="entry name" value="DNA_methylase_N6_adenine_CS"/>
</dbReference>
<dbReference type="PANTHER" id="PTHR47816:SF4">
    <property type="entry name" value="RIBOSOMAL RNA SMALL SUBUNIT METHYLTRANSFERASE C"/>
    <property type="match status" value="1"/>
</dbReference>
<dbReference type="CDD" id="cd02440">
    <property type="entry name" value="AdoMet_MTases"/>
    <property type="match status" value="1"/>
</dbReference>
<keyword evidence="2" id="KW-0698">rRNA processing</keyword>
<evidence type="ECO:0000313" key="7">
    <source>
        <dbReference type="EMBL" id="KFN42530.1"/>
    </source>
</evidence>
<dbReference type="RefSeq" id="WP_022970225.1">
    <property type="nucleotide sequence ID" value="NZ_ATVD01000006.1"/>
</dbReference>
<dbReference type="Proteomes" id="UP000029385">
    <property type="component" value="Unassembled WGS sequence"/>
</dbReference>
<evidence type="ECO:0000256" key="1">
    <source>
        <dbReference type="ARBA" id="ARBA00022490"/>
    </source>
</evidence>
<dbReference type="Gene3D" id="3.40.50.150">
    <property type="entry name" value="Vaccinia Virus protein VP39"/>
    <property type="match status" value="2"/>
</dbReference>
<name>A0A091BDR3_9GAMM</name>
<keyword evidence="4" id="KW-0808">Transferase</keyword>
<evidence type="ECO:0000256" key="5">
    <source>
        <dbReference type="ARBA" id="ARBA00022691"/>
    </source>
</evidence>
<keyword evidence="3" id="KW-0489">Methyltransferase</keyword>
<evidence type="ECO:0000256" key="4">
    <source>
        <dbReference type="ARBA" id="ARBA00022679"/>
    </source>
</evidence>
<evidence type="ECO:0000313" key="8">
    <source>
        <dbReference type="Proteomes" id="UP000029385"/>
    </source>
</evidence>
<proteinExistence type="predicted"/>
<dbReference type="STRING" id="1121015.GCA_000420545_02620"/>
<dbReference type="EMBL" id="AVCI01000009">
    <property type="protein sequence ID" value="KFN42530.1"/>
    <property type="molecule type" value="Genomic_DNA"/>
</dbReference>
<dbReference type="OrthoDB" id="9816072at2"/>
<dbReference type="InterPro" id="IPR007848">
    <property type="entry name" value="Small_mtfrase_dom"/>
</dbReference>
<evidence type="ECO:0000256" key="2">
    <source>
        <dbReference type="ARBA" id="ARBA00022552"/>
    </source>
</evidence>
<protein>
    <recommendedName>
        <fullName evidence="6">Methyltransferase small domain-containing protein</fullName>
    </recommendedName>
</protein>
<dbReference type="GO" id="GO:0008757">
    <property type="term" value="F:S-adenosylmethionine-dependent methyltransferase activity"/>
    <property type="evidence" value="ECO:0007669"/>
    <property type="project" value="InterPro"/>
</dbReference>
<keyword evidence="1" id="KW-0963">Cytoplasm</keyword>
<dbReference type="PATRIC" id="fig|1121015.4.peg.2047"/>
<gene>
    <name evidence="7" type="ORF">N789_12890</name>
</gene>
<dbReference type="PROSITE" id="PS00092">
    <property type="entry name" value="N6_MTASE"/>
    <property type="match status" value="1"/>
</dbReference>
<keyword evidence="8" id="KW-1185">Reference proteome</keyword>
<dbReference type="Pfam" id="PF05175">
    <property type="entry name" value="MTS"/>
    <property type="match status" value="1"/>
</dbReference>
<dbReference type="GO" id="GO:0006364">
    <property type="term" value="P:rRNA processing"/>
    <property type="evidence" value="ECO:0007669"/>
    <property type="project" value="UniProtKB-KW"/>
</dbReference>
<reference evidence="7 8" key="1">
    <citation type="submission" date="2013-09" db="EMBL/GenBank/DDBJ databases">
        <title>Genome sequencing of Arenimonas oryziterrae.</title>
        <authorList>
            <person name="Chen F."/>
            <person name="Wang G."/>
        </authorList>
    </citation>
    <scope>NUCLEOTIDE SEQUENCE [LARGE SCALE GENOMIC DNA]</scope>
    <source>
        <strain evidence="7 8">YC6267</strain>
    </source>
</reference>
<dbReference type="GO" id="GO:0008170">
    <property type="term" value="F:N-methyltransferase activity"/>
    <property type="evidence" value="ECO:0007669"/>
    <property type="project" value="UniProtKB-ARBA"/>
</dbReference>
<comment type="caution">
    <text evidence="7">The sequence shown here is derived from an EMBL/GenBank/DDBJ whole genome shotgun (WGS) entry which is preliminary data.</text>
</comment>
<organism evidence="7 8">
    <name type="scientific">Arenimonas oryziterrae DSM 21050 = YC6267</name>
    <dbReference type="NCBI Taxonomy" id="1121015"/>
    <lineage>
        <taxon>Bacteria</taxon>
        <taxon>Pseudomonadati</taxon>
        <taxon>Pseudomonadota</taxon>
        <taxon>Gammaproteobacteria</taxon>
        <taxon>Lysobacterales</taxon>
        <taxon>Lysobacteraceae</taxon>
        <taxon>Arenimonas</taxon>
    </lineage>
</organism>
<dbReference type="AlphaFoldDB" id="A0A091BDR3"/>
<accession>A0A091BDR3</accession>
<dbReference type="InterPro" id="IPR046977">
    <property type="entry name" value="RsmC/RlmG"/>
</dbReference>
<feature type="domain" description="Methyltransferase small" evidence="6">
    <location>
        <begin position="175"/>
        <end position="340"/>
    </location>
</feature>
<dbReference type="GO" id="GO:0003676">
    <property type="term" value="F:nucleic acid binding"/>
    <property type="evidence" value="ECO:0007669"/>
    <property type="project" value="InterPro"/>
</dbReference>
<dbReference type="GO" id="GO:0032259">
    <property type="term" value="P:methylation"/>
    <property type="evidence" value="ECO:0007669"/>
    <property type="project" value="UniProtKB-KW"/>
</dbReference>
<keyword evidence="5" id="KW-0949">S-adenosyl-L-methionine</keyword>
<dbReference type="SUPFAM" id="SSF53335">
    <property type="entry name" value="S-adenosyl-L-methionine-dependent methyltransferases"/>
    <property type="match status" value="1"/>
</dbReference>